<organism evidence="2 3">
    <name type="scientific">Prochlorothrix hollandica PCC 9006 = CALU 1027</name>
    <dbReference type="NCBI Taxonomy" id="317619"/>
    <lineage>
        <taxon>Bacteria</taxon>
        <taxon>Bacillati</taxon>
        <taxon>Cyanobacteriota</taxon>
        <taxon>Cyanophyceae</taxon>
        <taxon>Prochlorotrichales</taxon>
        <taxon>Prochlorotrichaceae</taxon>
        <taxon>Prochlorothrix</taxon>
    </lineage>
</organism>
<dbReference type="Pfam" id="PF14315">
    <property type="entry name" value="DUF4380"/>
    <property type="match status" value="1"/>
</dbReference>
<comment type="caution">
    <text evidence="2">The sequence shown here is derived from an EMBL/GenBank/DDBJ whole genome shotgun (WGS) entry which is preliminary data.</text>
</comment>
<protein>
    <recommendedName>
        <fullName evidence="4">DUF4380 domain-containing protein</fullName>
    </recommendedName>
</protein>
<feature type="compositionally biased region" description="Polar residues" evidence="1">
    <location>
        <begin position="48"/>
        <end position="61"/>
    </location>
</feature>
<sequence>MGQRARLWLAGLVVALILGSWGVAGGWNAPEGTSIATQNPTPDPPTVASGTKPTGNPTANTPLPVPTQPTLDDQGGSGRYRLSLDTVTVEVDAQQGGRIIAFALDGENLLRDNSVDPQNYGSTFWVSPQAIWDWPPVPEIDRAPYQVLQSDRSLRLVSQPSPSLGIQVSKSLALGRFRADGSPTLRLTYRITNTHTHPLRYAPWEVSRVSPTGVTFYPTGSALYGSGSFGTPLTETSAGVTWWNHDSAPLSQDQKLFAEGFGGWLAHLDGDKLFLKTFPDITAADQAPRESEIEVYANGNHTYVEMEAQGAYTRLAPGESLEWTVGWSVHRVPATIPPVAGSGALVDWVTGLL</sequence>
<dbReference type="RefSeq" id="WP_017712661.1">
    <property type="nucleotide sequence ID" value="NZ_KB235937.1"/>
</dbReference>
<dbReference type="Proteomes" id="UP000034681">
    <property type="component" value="Unassembled WGS sequence"/>
</dbReference>
<dbReference type="STRING" id="317619.GCA_000332315_02258"/>
<proteinExistence type="predicted"/>
<gene>
    <name evidence="2" type="ORF">PROH_15465</name>
</gene>
<evidence type="ECO:0000256" key="1">
    <source>
        <dbReference type="SAM" id="MobiDB-lite"/>
    </source>
</evidence>
<evidence type="ECO:0000313" key="3">
    <source>
        <dbReference type="Proteomes" id="UP000034681"/>
    </source>
</evidence>
<keyword evidence="3" id="KW-1185">Reference proteome</keyword>
<dbReference type="OrthoDB" id="6384861at2"/>
<dbReference type="AlphaFoldDB" id="A0A0M2PXQ1"/>
<evidence type="ECO:0008006" key="4">
    <source>
        <dbReference type="Google" id="ProtNLM"/>
    </source>
</evidence>
<dbReference type="EMBL" id="AJTX02000006">
    <property type="protein sequence ID" value="KKI99161.1"/>
    <property type="molecule type" value="Genomic_DNA"/>
</dbReference>
<accession>A0A0M2PXQ1</accession>
<dbReference type="InterPro" id="IPR025488">
    <property type="entry name" value="DUF4380"/>
</dbReference>
<reference evidence="2" key="1">
    <citation type="submission" date="2012-04" db="EMBL/GenBank/DDBJ databases">
        <authorList>
            <person name="Borisov I.G."/>
            <person name="Ivanikova N.V."/>
            <person name="Pinevich A.V."/>
        </authorList>
    </citation>
    <scope>NUCLEOTIDE SEQUENCE</scope>
    <source>
        <strain evidence="2">CALU 1027</strain>
    </source>
</reference>
<feature type="region of interest" description="Disordered" evidence="1">
    <location>
        <begin position="32"/>
        <end position="77"/>
    </location>
</feature>
<name>A0A0M2PXQ1_PROHO</name>
<dbReference type="eggNOG" id="ENOG50302TD">
    <property type="taxonomic scope" value="Bacteria"/>
</dbReference>
<evidence type="ECO:0000313" key="2">
    <source>
        <dbReference type="EMBL" id="KKI99161.1"/>
    </source>
</evidence>